<dbReference type="InterPro" id="IPR050482">
    <property type="entry name" value="Sensor_HK_TwoCompSys"/>
</dbReference>
<feature type="transmembrane region" description="Helical" evidence="9">
    <location>
        <begin position="113"/>
        <end position="132"/>
    </location>
</feature>
<evidence type="ECO:0000256" key="9">
    <source>
        <dbReference type="SAM" id="Phobius"/>
    </source>
</evidence>
<feature type="transmembrane region" description="Helical" evidence="9">
    <location>
        <begin position="138"/>
        <end position="157"/>
    </location>
</feature>
<comment type="catalytic activity">
    <reaction evidence="1">
        <text>ATP + protein L-histidine = ADP + protein N-phospho-L-histidine.</text>
        <dbReference type="EC" id="2.7.13.3"/>
    </reaction>
</comment>
<proteinExistence type="predicted"/>
<dbReference type="SUPFAM" id="SSF55874">
    <property type="entry name" value="ATPase domain of HSP90 chaperone/DNA topoisomerase II/histidine kinase"/>
    <property type="match status" value="1"/>
</dbReference>
<keyword evidence="7" id="KW-0067">ATP-binding</keyword>
<keyword evidence="8" id="KW-0902">Two-component regulatory system</keyword>
<evidence type="ECO:0000256" key="1">
    <source>
        <dbReference type="ARBA" id="ARBA00000085"/>
    </source>
</evidence>
<reference evidence="11 12" key="1">
    <citation type="journal article" date="2009" name="Stand. Genomic Sci.">
        <title>Complete genome sequence of Stackebrandtia nassauensis type strain (LLR-40K-21).</title>
        <authorList>
            <person name="Munk C."/>
            <person name="Lapidus A."/>
            <person name="Copeland A."/>
            <person name="Jando M."/>
            <person name="Mayilraj S."/>
            <person name="Glavina Del Rio T."/>
            <person name="Nolan M."/>
            <person name="Chen F."/>
            <person name="Lucas S."/>
            <person name="Tice H."/>
            <person name="Cheng J.F."/>
            <person name="Han C."/>
            <person name="Detter J.C."/>
            <person name="Bruce D."/>
            <person name="Goodwin L."/>
            <person name="Chain P."/>
            <person name="Pitluck S."/>
            <person name="Goker M."/>
            <person name="Ovchinikova G."/>
            <person name="Pati A."/>
            <person name="Ivanova N."/>
            <person name="Mavromatis K."/>
            <person name="Chen A."/>
            <person name="Palaniappan K."/>
            <person name="Land M."/>
            <person name="Hauser L."/>
            <person name="Chang Y.J."/>
            <person name="Jeffries C.D."/>
            <person name="Bristow J."/>
            <person name="Eisen J.A."/>
            <person name="Markowitz V."/>
            <person name="Hugenholtz P."/>
            <person name="Kyrpides N.C."/>
            <person name="Klenk H.P."/>
        </authorList>
    </citation>
    <scope>NUCLEOTIDE SEQUENCE [LARGE SCALE GENOMIC DNA]</scope>
    <source>
        <strain evidence="12">DSM 44728 / CIP 108903 / NRRL B-16338 / NBRC 102104 / LLR-40K-21</strain>
    </source>
</reference>
<dbReference type="RefSeq" id="WP_013018281.1">
    <property type="nucleotide sequence ID" value="NC_013947.1"/>
</dbReference>
<feature type="domain" description="Histidine kinase/HSP90-like ATPase" evidence="10">
    <location>
        <begin position="278"/>
        <end position="370"/>
    </location>
</feature>
<dbReference type="EC" id="2.7.13.3" evidence="2"/>
<feature type="transmembrane region" description="Helical" evidence="9">
    <location>
        <begin position="12"/>
        <end position="32"/>
    </location>
</feature>
<keyword evidence="9" id="KW-0812">Transmembrane</keyword>
<dbReference type="InterPro" id="IPR003594">
    <property type="entry name" value="HATPase_dom"/>
</dbReference>
<keyword evidence="6 11" id="KW-0418">Kinase</keyword>
<dbReference type="GO" id="GO:0005524">
    <property type="term" value="F:ATP binding"/>
    <property type="evidence" value="ECO:0007669"/>
    <property type="project" value="UniProtKB-KW"/>
</dbReference>
<keyword evidence="9" id="KW-0472">Membrane</keyword>
<dbReference type="PANTHER" id="PTHR24421">
    <property type="entry name" value="NITRATE/NITRITE SENSOR PROTEIN NARX-RELATED"/>
    <property type="match status" value="1"/>
</dbReference>
<keyword evidence="9" id="KW-1133">Transmembrane helix</keyword>
<dbReference type="Pfam" id="PF02518">
    <property type="entry name" value="HATPase_c"/>
    <property type="match status" value="1"/>
</dbReference>
<evidence type="ECO:0000256" key="6">
    <source>
        <dbReference type="ARBA" id="ARBA00022777"/>
    </source>
</evidence>
<dbReference type="Gene3D" id="3.30.565.10">
    <property type="entry name" value="Histidine kinase-like ATPase, C-terminal domain"/>
    <property type="match status" value="1"/>
</dbReference>
<evidence type="ECO:0000256" key="8">
    <source>
        <dbReference type="ARBA" id="ARBA00023012"/>
    </source>
</evidence>
<dbReference type="InterPro" id="IPR011712">
    <property type="entry name" value="Sig_transdc_His_kin_sub3_dim/P"/>
</dbReference>
<gene>
    <name evidence="11" type="ordered locus">Snas_3039</name>
</gene>
<evidence type="ECO:0000256" key="4">
    <source>
        <dbReference type="ARBA" id="ARBA00022679"/>
    </source>
</evidence>
<dbReference type="GO" id="GO:0046983">
    <property type="term" value="F:protein dimerization activity"/>
    <property type="evidence" value="ECO:0007669"/>
    <property type="project" value="InterPro"/>
</dbReference>
<dbReference type="SMART" id="SM00387">
    <property type="entry name" value="HATPase_c"/>
    <property type="match status" value="1"/>
</dbReference>
<sequence length="376" mass="40288">MNSRDDFASKSRSVGLIMITALSVVFVLNMFFGDERPRLGLTGTDLAVTVATLIAFACFGFGTYLAPSRRQVAVALYLLAVAATLWLTVLAPDRPGELMLFVIAGAAAARLPLRHSAVVMTALVLGFAATVLSRTDDLGQLWSLVGVLGMYAGITAARNRRRTQHIEQQNLVLAERARIAREIHDILAHSLSAQLVHLEGARLLANAGRTDEAVDRIERARELARGGLTETRRALDTLRGETLKVDEALRELADEHREATSGTCTVTVTGEPRDLAAEAGLALVRTAQEALTNVRKHANGADVTIELRYRDDDCELEVVDTGGRGVALAETGSGYGLVGMRERAELIGGTLRAGPRDGGFAVELRVPSSGKEVGAR</sequence>
<protein>
    <recommendedName>
        <fullName evidence="2">histidine kinase</fullName>
        <ecNumber evidence="2">2.7.13.3</ecNumber>
    </recommendedName>
</protein>
<evidence type="ECO:0000256" key="3">
    <source>
        <dbReference type="ARBA" id="ARBA00022553"/>
    </source>
</evidence>
<dbReference type="AlphaFoldDB" id="D3QAC7"/>
<dbReference type="STRING" id="446470.Snas_3039"/>
<dbReference type="Proteomes" id="UP000000844">
    <property type="component" value="Chromosome"/>
</dbReference>
<feature type="transmembrane region" description="Helical" evidence="9">
    <location>
        <begin position="44"/>
        <end position="66"/>
    </location>
</feature>
<dbReference type="InterPro" id="IPR036890">
    <property type="entry name" value="HATPase_C_sf"/>
</dbReference>
<evidence type="ECO:0000256" key="2">
    <source>
        <dbReference type="ARBA" id="ARBA00012438"/>
    </source>
</evidence>
<feature type="transmembrane region" description="Helical" evidence="9">
    <location>
        <begin position="72"/>
        <end position="92"/>
    </location>
</feature>
<evidence type="ECO:0000313" key="11">
    <source>
        <dbReference type="EMBL" id="ADD42710.1"/>
    </source>
</evidence>
<evidence type="ECO:0000313" key="12">
    <source>
        <dbReference type="Proteomes" id="UP000000844"/>
    </source>
</evidence>
<dbReference type="HOGENOM" id="CLU_000445_20_7_11"/>
<dbReference type="eggNOG" id="COG4585">
    <property type="taxonomic scope" value="Bacteria"/>
</dbReference>
<keyword evidence="12" id="KW-1185">Reference proteome</keyword>
<evidence type="ECO:0000256" key="7">
    <source>
        <dbReference type="ARBA" id="ARBA00022840"/>
    </source>
</evidence>
<dbReference type="KEGG" id="sna:Snas_3039"/>
<dbReference type="EMBL" id="CP001778">
    <property type="protein sequence ID" value="ADD42710.1"/>
    <property type="molecule type" value="Genomic_DNA"/>
</dbReference>
<accession>D3QAC7</accession>
<keyword evidence="3" id="KW-0597">Phosphoprotein</keyword>
<dbReference type="PANTHER" id="PTHR24421:SF10">
    <property type="entry name" value="NITRATE_NITRITE SENSOR PROTEIN NARQ"/>
    <property type="match status" value="1"/>
</dbReference>
<dbReference type="Pfam" id="PF07730">
    <property type="entry name" value="HisKA_3"/>
    <property type="match status" value="1"/>
</dbReference>
<organism evidence="11 12">
    <name type="scientific">Stackebrandtia nassauensis (strain DSM 44728 / CIP 108903 / NRRL B-16338 / NBRC 102104 / LLR-40K-21)</name>
    <dbReference type="NCBI Taxonomy" id="446470"/>
    <lineage>
        <taxon>Bacteria</taxon>
        <taxon>Bacillati</taxon>
        <taxon>Actinomycetota</taxon>
        <taxon>Actinomycetes</taxon>
        <taxon>Glycomycetales</taxon>
        <taxon>Glycomycetaceae</taxon>
        <taxon>Stackebrandtia</taxon>
    </lineage>
</organism>
<evidence type="ECO:0000259" key="10">
    <source>
        <dbReference type="SMART" id="SM00387"/>
    </source>
</evidence>
<dbReference type="Gene3D" id="1.20.5.1930">
    <property type="match status" value="1"/>
</dbReference>
<name>D3QAC7_STANL</name>
<dbReference type="GO" id="GO:0000155">
    <property type="term" value="F:phosphorelay sensor kinase activity"/>
    <property type="evidence" value="ECO:0007669"/>
    <property type="project" value="InterPro"/>
</dbReference>
<dbReference type="CDD" id="cd16917">
    <property type="entry name" value="HATPase_UhpB-NarQ-NarX-like"/>
    <property type="match status" value="1"/>
</dbReference>
<evidence type="ECO:0000256" key="5">
    <source>
        <dbReference type="ARBA" id="ARBA00022741"/>
    </source>
</evidence>
<keyword evidence="4 11" id="KW-0808">Transferase</keyword>
<keyword evidence="5" id="KW-0547">Nucleotide-binding</keyword>
<dbReference type="GO" id="GO:0016020">
    <property type="term" value="C:membrane"/>
    <property type="evidence" value="ECO:0007669"/>
    <property type="project" value="InterPro"/>
</dbReference>